<comment type="caution">
    <text evidence="1">The sequence shown here is derived from an EMBL/GenBank/DDBJ whole genome shotgun (WGS) entry which is preliminary data.</text>
</comment>
<sequence>MKRPVRGPLPLAKSRHNHLKTGGLMGWDMVAVLGAALIAMPGVQDGESRSDTPSAPETIPADAPSLPLRIAAQTLVIVEIAEPLSSRSAVVGQRFAITLAEPIVDAGGQVVIRAGTTGEGEVIHARKAGFAGKAGELIVAARFLRCGATEIPLGRFKFGLAGDDHSKAVGVASSAVAGASVVAPVAGVASVVAFVIKGGQIEVPVGARGNARLKADLEMTKEAVAECGTAVVKQGEL</sequence>
<reference evidence="1 2" key="1">
    <citation type="submission" date="2024-06" db="EMBL/GenBank/DDBJ databases">
        <authorList>
            <person name="Kaempfer P."/>
            <person name="Viver T."/>
        </authorList>
    </citation>
    <scope>NUCLEOTIDE SEQUENCE [LARGE SCALE GENOMIC DNA]</scope>
    <source>
        <strain evidence="1 2">ST-64</strain>
    </source>
</reference>
<evidence type="ECO:0000313" key="1">
    <source>
        <dbReference type="EMBL" id="MFL9841506.1"/>
    </source>
</evidence>
<gene>
    <name evidence="1" type="ORF">ABS767_11070</name>
</gene>
<name>A0ABW8YMJ0_9SPHN</name>
<dbReference type="EMBL" id="JBELQC010000001">
    <property type="protein sequence ID" value="MFL9841506.1"/>
    <property type="molecule type" value="Genomic_DNA"/>
</dbReference>
<dbReference type="Proteomes" id="UP001629244">
    <property type="component" value="Unassembled WGS sequence"/>
</dbReference>
<proteinExistence type="predicted"/>
<evidence type="ECO:0000313" key="2">
    <source>
        <dbReference type="Proteomes" id="UP001629244"/>
    </source>
</evidence>
<accession>A0ABW8YMJ0</accession>
<dbReference type="RefSeq" id="WP_408078403.1">
    <property type="nucleotide sequence ID" value="NZ_JBELQC010000001.1"/>
</dbReference>
<protein>
    <submittedName>
        <fullName evidence="1">Uncharacterized protein</fullName>
    </submittedName>
</protein>
<keyword evidence="2" id="KW-1185">Reference proteome</keyword>
<organism evidence="1 2">
    <name type="scientific">Sphingomonas plantiphila</name>
    <dbReference type="NCBI Taxonomy" id="3163295"/>
    <lineage>
        <taxon>Bacteria</taxon>
        <taxon>Pseudomonadati</taxon>
        <taxon>Pseudomonadota</taxon>
        <taxon>Alphaproteobacteria</taxon>
        <taxon>Sphingomonadales</taxon>
        <taxon>Sphingomonadaceae</taxon>
        <taxon>Sphingomonas</taxon>
    </lineage>
</organism>